<dbReference type="AlphaFoldDB" id="A0A839HLV6"/>
<evidence type="ECO:0000256" key="1">
    <source>
        <dbReference type="ARBA" id="ARBA00004651"/>
    </source>
</evidence>
<comment type="subcellular location">
    <subcellularLocation>
        <location evidence="11">Cell inner membrane</location>
        <topology evidence="11">Multi-pass membrane protein</topology>
    </subcellularLocation>
    <subcellularLocation>
        <location evidence="1">Cell membrane</location>
        <topology evidence="1">Multi-pass membrane protein</topology>
    </subcellularLocation>
</comment>
<organism evidence="13 14">
    <name type="scientific">Aquariibacter albus</name>
    <dbReference type="NCBI Taxonomy" id="2759899"/>
    <lineage>
        <taxon>Bacteria</taxon>
        <taxon>Pseudomonadati</taxon>
        <taxon>Pseudomonadota</taxon>
        <taxon>Betaproteobacteria</taxon>
        <taxon>Burkholderiales</taxon>
        <taxon>Sphaerotilaceae</taxon>
        <taxon>Aquariibacter</taxon>
    </lineage>
</organism>
<dbReference type="Pfam" id="PF01061">
    <property type="entry name" value="ABC2_membrane"/>
    <property type="match status" value="1"/>
</dbReference>
<evidence type="ECO:0000256" key="9">
    <source>
        <dbReference type="ARBA" id="ARBA00023047"/>
    </source>
</evidence>
<keyword evidence="5" id="KW-0762">Sugar transport</keyword>
<dbReference type="PIRSF" id="PIRSF006648">
    <property type="entry name" value="DrrB"/>
    <property type="match status" value="1"/>
</dbReference>
<evidence type="ECO:0000256" key="7">
    <source>
        <dbReference type="ARBA" id="ARBA00022903"/>
    </source>
</evidence>
<keyword evidence="8 11" id="KW-1133">Transmembrane helix</keyword>
<dbReference type="InterPro" id="IPR013525">
    <property type="entry name" value="ABC2_TM"/>
</dbReference>
<evidence type="ECO:0000256" key="8">
    <source>
        <dbReference type="ARBA" id="ARBA00022989"/>
    </source>
</evidence>
<keyword evidence="3 11" id="KW-0813">Transport</keyword>
<comment type="similarity">
    <text evidence="2 11">Belongs to the ABC-2 integral membrane protein family.</text>
</comment>
<evidence type="ECO:0000256" key="2">
    <source>
        <dbReference type="ARBA" id="ARBA00007783"/>
    </source>
</evidence>
<keyword evidence="4 11" id="KW-1003">Cell membrane</keyword>
<feature type="transmembrane region" description="Helical" evidence="11">
    <location>
        <begin position="120"/>
        <end position="145"/>
    </location>
</feature>
<dbReference type="Proteomes" id="UP000586093">
    <property type="component" value="Unassembled WGS sequence"/>
</dbReference>
<feature type="transmembrane region" description="Helical" evidence="11">
    <location>
        <begin position="44"/>
        <end position="67"/>
    </location>
</feature>
<comment type="caution">
    <text evidence="13">The sequence shown here is derived from an EMBL/GenBank/DDBJ whole genome shotgun (WGS) entry which is preliminary data.</text>
</comment>
<dbReference type="EMBL" id="JACIVI010000001">
    <property type="protein sequence ID" value="MBB1160548.1"/>
    <property type="molecule type" value="Genomic_DNA"/>
</dbReference>
<evidence type="ECO:0000313" key="13">
    <source>
        <dbReference type="EMBL" id="MBB1160548.1"/>
    </source>
</evidence>
<evidence type="ECO:0000256" key="11">
    <source>
        <dbReference type="RuleBase" id="RU361157"/>
    </source>
</evidence>
<proteinExistence type="inferred from homology"/>
<protein>
    <recommendedName>
        <fullName evidence="11">Transport permease protein</fullName>
    </recommendedName>
</protein>
<feature type="transmembrane region" description="Helical" evidence="11">
    <location>
        <begin position="79"/>
        <end position="99"/>
    </location>
</feature>
<evidence type="ECO:0000313" key="14">
    <source>
        <dbReference type="Proteomes" id="UP000586093"/>
    </source>
</evidence>
<evidence type="ECO:0000256" key="5">
    <source>
        <dbReference type="ARBA" id="ARBA00022597"/>
    </source>
</evidence>
<dbReference type="RefSeq" id="WP_182660594.1">
    <property type="nucleotide sequence ID" value="NZ_JACIVI010000001.1"/>
</dbReference>
<evidence type="ECO:0000256" key="3">
    <source>
        <dbReference type="ARBA" id="ARBA00022448"/>
    </source>
</evidence>
<feature type="transmembrane region" description="Helical" evidence="11">
    <location>
        <begin position="245"/>
        <end position="263"/>
    </location>
</feature>
<dbReference type="GO" id="GO:0015920">
    <property type="term" value="P:lipopolysaccharide transport"/>
    <property type="evidence" value="ECO:0007669"/>
    <property type="project" value="TreeGrafter"/>
</dbReference>
<feature type="transmembrane region" description="Helical" evidence="11">
    <location>
        <begin position="157"/>
        <end position="179"/>
    </location>
</feature>
<evidence type="ECO:0000256" key="10">
    <source>
        <dbReference type="ARBA" id="ARBA00023136"/>
    </source>
</evidence>
<dbReference type="GO" id="GO:0015774">
    <property type="term" value="P:polysaccharide transport"/>
    <property type="evidence" value="ECO:0007669"/>
    <property type="project" value="UniProtKB-KW"/>
</dbReference>
<name>A0A839HLV6_9BURK</name>
<dbReference type="PROSITE" id="PS51012">
    <property type="entry name" value="ABC_TM2"/>
    <property type="match status" value="1"/>
</dbReference>
<feature type="transmembrane region" description="Helical" evidence="11">
    <location>
        <begin position="15"/>
        <end position="32"/>
    </location>
</feature>
<dbReference type="PANTHER" id="PTHR30413">
    <property type="entry name" value="INNER MEMBRANE TRANSPORT PERMEASE"/>
    <property type="match status" value="1"/>
</dbReference>
<feature type="domain" description="ABC transmembrane type-2" evidence="12">
    <location>
        <begin position="44"/>
        <end position="266"/>
    </location>
</feature>
<gene>
    <name evidence="13" type="ORF">H4F90_00950</name>
</gene>
<evidence type="ECO:0000256" key="4">
    <source>
        <dbReference type="ARBA" id="ARBA00022475"/>
    </source>
</evidence>
<accession>A0A839HLV6</accession>
<dbReference type="InterPro" id="IPR047817">
    <property type="entry name" value="ABC2_TM_bact-type"/>
</dbReference>
<evidence type="ECO:0000259" key="12">
    <source>
        <dbReference type="PROSITE" id="PS51012"/>
    </source>
</evidence>
<keyword evidence="9" id="KW-0625">Polysaccharide transport</keyword>
<dbReference type="GO" id="GO:0140359">
    <property type="term" value="F:ABC-type transporter activity"/>
    <property type="evidence" value="ECO:0007669"/>
    <property type="project" value="InterPro"/>
</dbReference>
<sequence length="274" mass="30621">MPDLLAPPAPVPRPAARSAWAIQRAVLFALLVRELKTRFGGRWIGGVWFVLEPLAHVLMMVAMFGVMHQAVSPSIDYPVFVVTGMLPFFTYRSLTMRLMEGIDANRALFSYRQVKPMDPLVSRAVLEVALHVAIFVLALAVLAWWGDRALPDEPLEFVGVFALLSLFGFGLGTLLAVLSHDFLALRSMVRLVFFPLYLLSGVMFPIHAMPPDVVDLLLWNPVLHLIEEARGHFFASYPMLPEVNLAYPALWTLVCTVLALALYRLRRLRLSAAA</sequence>
<dbReference type="PANTHER" id="PTHR30413:SF10">
    <property type="entry name" value="CAPSULE POLYSACCHARIDE EXPORT INNER-MEMBRANE PROTEIN CTRC"/>
    <property type="match status" value="1"/>
</dbReference>
<feature type="transmembrane region" description="Helical" evidence="11">
    <location>
        <begin position="191"/>
        <end position="209"/>
    </location>
</feature>
<reference evidence="13 14" key="1">
    <citation type="submission" date="2020-08" db="EMBL/GenBank/DDBJ databases">
        <title>Aquariorum lacteus gen. nov., sp. nov., a new member of the family Comamonadaceae, isolated from freshwater aquarium.</title>
        <authorList>
            <person name="Chun S.-J."/>
        </authorList>
    </citation>
    <scope>NUCLEOTIDE SEQUENCE [LARGE SCALE GENOMIC DNA]</scope>
    <source>
        <strain evidence="13 14">SJAQ100</strain>
    </source>
</reference>
<keyword evidence="10 11" id="KW-0472">Membrane</keyword>
<keyword evidence="6 11" id="KW-0812">Transmembrane</keyword>
<dbReference type="GO" id="GO:0043190">
    <property type="term" value="C:ATP-binding cassette (ABC) transporter complex"/>
    <property type="evidence" value="ECO:0007669"/>
    <property type="project" value="InterPro"/>
</dbReference>
<keyword evidence="14" id="KW-1185">Reference proteome</keyword>
<evidence type="ECO:0000256" key="6">
    <source>
        <dbReference type="ARBA" id="ARBA00022692"/>
    </source>
</evidence>
<keyword evidence="7" id="KW-0972">Capsule biogenesis/degradation</keyword>
<dbReference type="InterPro" id="IPR000412">
    <property type="entry name" value="ABC_2_transport"/>
</dbReference>
<dbReference type="PRINTS" id="PR00164">
    <property type="entry name" value="ABC2TRNSPORT"/>
</dbReference>